<proteinExistence type="predicted"/>
<comment type="caution">
    <text evidence="1">The sequence shown here is derived from an EMBL/GenBank/DDBJ whole genome shotgun (WGS) entry which is preliminary data.</text>
</comment>
<reference evidence="1 2" key="1">
    <citation type="submission" date="2019-04" db="EMBL/GenBank/DDBJ databases">
        <authorList>
            <person name="Feng G."/>
            <person name="Zhang J."/>
            <person name="Zhu H."/>
        </authorList>
    </citation>
    <scope>NUCLEOTIDE SEQUENCE [LARGE SCALE GENOMIC DNA]</scope>
    <source>
        <strain evidence="1 2">JCM 31653</strain>
    </source>
</reference>
<evidence type="ECO:0000313" key="1">
    <source>
        <dbReference type="EMBL" id="TGE20462.1"/>
    </source>
</evidence>
<keyword evidence="2" id="KW-1185">Reference proteome</keyword>
<accession>A0A4Z0PVL4</accession>
<organism evidence="1 2">
    <name type="scientific">Hymenobacter aquaticus</name>
    <dbReference type="NCBI Taxonomy" id="1867101"/>
    <lineage>
        <taxon>Bacteria</taxon>
        <taxon>Pseudomonadati</taxon>
        <taxon>Bacteroidota</taxon>
        <taxon>Cytophagia</taxon>
        <taxon>Cytophagales</taxon>
        <taxon>Hymenobacteraceae</taxon>
        <taxon>Hymenobacter</taxon>
    </lineage>
</organism>
<dbReference type="OrthoDB" id="1348475at2"/>
<dbReference type="AlphaFoldDB" id="A0A4Z0PVL4"/>
<gene>
    <name evidence="1" type="ORF">E5K00_20920</name>
</gene>
<dbReference type="EMBL" id="SRLC01000003">
    <property type="protein sequence ID" value="TGE20462.1"/>
    <property type="molecule type" value="Genomic_DNA"/>
</dbReference>
<dbReference type="Proteomes" id="UP000297549">
    <property type="component" value="Unassembled WGS sequence"/>
</dbReference>
<protein>
    <submittedName>
        <fullName evidence="1">Uncharacterized protein</fullName>
    </submittedName>
</protein>
<evidence type="ECO:0000313" key="2">
    <source>
        <dbReference type="Proteomes" id="UP000297549"/>
    </source>
</evidence>
<sequence length="147" mass="16913">MQPAFPMLVFGQTPQESLWIAKVPEKMQTVSLLVLQRSKPGKEVFFDSANRVWHRQVEAVKPLGVVTKLLAYTFYNPKSIVVRSEWLLQRNFTLPELKNRVKACVEADDDVLTQFSDAEALNTLLDKASSFEEVVRILTKPFDEEYH</sequence>
<name>A0A4Z0PVL4_9BACT</name>
<dbReference type="RefSeq" id="WP_135465262.1">
    <property type="nucleotide sequence ID" value="NZ_SRLC01000003.1"/>
</dbReference>